<gene>
    <name evidence="3" type="ORF">CBW52_10010</name>
    <name evidence="2" type="ORF">ERS008491_03095</name>
</gene>
<accession>A0A0T9LP34</accession>
<dbReference type="EMBL" id="CPYI01000013">
    <property type="protein sequence ID" value="CNF11822.1"/>
    <property type="molecule type" value="Genomic_DNA"/>
</dbReference>
<keyword evidence="5" id="KW-1185">Reference proteome</keyword>
<evidence type="ECO:0000313" key="4">
    <source>
        <dbReference type="Proteomes" id="UP000045824"/>
    </source>
</evidence>
<reference evidence="3 5" key="2">
    <citation type="submission" date="2017-05" db="EMBL/GenBank/DDBJ databases">
        <title>Whole genome sequencing of Yersinia kristensenii.</title>
        <authorList>
            <person name="Campioni F."/>
        </authorList>
    </citation>
    <scope>NUCLEOTIDE SEQUENCE [LARGE SCALE GENOMIC DNA]</scope>
    <source>
        <strain evidence="3 5">CFSAN060538</strain>
    </source>
</reference>
<evidence type="ECO:0000313" key="5">
    <source>
        <dbReference type="Proteomes" id="UP000195840"/>
    </source>
</evidence>
<protein>
    <recommendedName>
        <fullName evidence="6">DUF1311 domain-containing protein</fullName>
    </recommendedName>
</protein>
<reference evidence="2 4" key="1">
    <citation type="submission" date="2015-03" db="EMBL/GenBank/DDBJ databases">
        <authorList>
            <person name="Murphy D."/>
        </authorList>
    </citation>
    <scope>NUCLEOTIDE SEQUENCE [LARGE SCALE GENOMIC DNA]</scope>
    <source>
        <strain evidence="2 4">FCF326</strain>
    </source>
</reference>
<feature type="signal peptide" evidence="1">
    <location>
        <begin position="1"/>
        <end position="19"/>
    </location>
</feature>
<dbReference type="EMBL" id="NHOG01000009">
    <property type="protein sequence ID" value="OVZ81399.1"/>
    <property type="molecule type" value="Genomic_DNA"/>
</dbReference>
<evidence type="ECO:0008006" key="6">
    <source>
        <dbReference type="Google" id="ProtNLM"/>
    </source>
</evidence>
<dbReference type="AlphaFoldDB" id="A0A0T9LP34"/>
<feature type="chain" id="PRO_5044547098" description="DUF1311 domain-containing protein" evidence="1">
    <location>
        <begin position="20"/>
        <end position="91"/>
    </location>
</feature>
<organism evidence="2 4">
    <name type="scientific">Yersinia kristensenii</name>
    <dbReference type="NCBI Taxonomy" id="28152"/>
    <lineage>
        <taxon>Bacteria</taxon>
        <taxon>Pseudomonadati</taxon>
        <taxon>Pseudomonadota</taxon>
        <taxon>Gammaproteobacteria</taxon>
        <taxon>Enterobacterales</taxon>
        <taxon>Yersiniaceae</taxon>
        <taxon>Yersinia</taxon>
    </lineage>
</organism>
<proteinExistence type="predicted"/>
<dbReference type="Proteomes" id="UP000045824">
    <property type="component" value="Unassembled WGS sequence"/>
</dbReference>
<name>A0A0T9LP34_YERKR</name>
<evidence type="ECO:0000256" key="1">
    <source>
        <dbReference type="SAM" id="SignalP"/>
    </source>
</evidence>
<dbReference type="Proteomes" id="UP000195840">
    <property type="component" value="Unassembled WGS sequence"/>
</dbReference>
<dbReference type="RefSeq" id="WP_049559669.1">
    <property type="nucleotide sequence ID" value="NZ_CABHXR010000061.1"/>
</dbReference>
<evidence type="ECO:0000313" key="2">
    <source>
        <dbReference type="EMBL" id="CNF11822.1"/>
    </source>
</evidence>
<evidence type="ECO:0000313" key="3">
    <source>
        <dbReference type="EMBL" id="OVZ81399.1"/>
    </source>
</evidence>
<sequence length="91" mass="10401">MKLLFIPMSILLFSATTQAQEEFCVGGNLGPFSEEFCATHNAARDKQQEQRRIERCNKLIKQQGSAISWSINDSARVLIDRQQREELGCLR</sequence>
<keyword evidence="1" id="KW-0732">Signal</keyword>